<protein>
    <submittedName>
        <fullName evidence="7">Branched-chain amino acid ABC transporter permease</fullName>
    </submittedName>
</protein>
<feature type="transmembrane region" description="Helical" evidence="6">
    <location>
        <begin position="199"/>
        <end position="225"/>
    </location>
</feature>
<comment type="subcellular location">
    <subcellularLocation>
        <location evidence="1">Cell membrane</location>
        <topology evidence="1">Multi-pass membrane protein</topology>
    </subcellularLocation>
</comment>
<evidence type="ECO:0000256" key="6">
    <source>
        <dbReference type="SAM" id="Phobius"/>
    </source>
</evidence>
<feature type="transmembrane region" description="Helical" evidence="6">
    <location>
        <begin position="283"/>
        <end position="306"/>
    </location>
</feature>
<dbReference type="PANTHER" id="PTHR30482">
    <property type="entry name" value="HIGH-AFFINITY BRANCHED-CHAIN AMINO ACID TRANSPORT SYSTEM PERMEASE"/>
    <property type="match status" value="1"/>
</dbReference>
<evidence type="ECO:0000256" key="3">
    <source>
        <dbReference type="ARBA" id="ARBA00022692"/>
    </source>
</evidence>
<keyword evidence="3 6" id="KW-0812">Transmembrane</keyword>
<dbReference type="PANTHER" id="PTHR30482:SF20">
    <property type="entry name" value="HIGH-AFFINITY BRANCHED-CHAIN AMINO ACID TRANSPORT SYSTEM PERMEASE PROTEIN LIVM"/>
    <property type="match status" value="1"/>
</dbReference>
<keyword evidence="8" id="KW-1185">Reference proteome</keyword>
<feature type="transmembrane region" description="Helical" evidence="6">
    <location>
        <begin position="160"/>
        <end position="179"/>
    </location>
</feature>
<evidence type="ECO:0000256" key="5">
    <source>
        <dbReference type="ARBA" id="ARBA00023136"/>
    </source>
</evidence>
<keyword evidence="4 6" id="KW-1133">Transmembrane helix</keyword>
<dbReference type="EMBL" id="BSYI01000063">
    <property type="protein sequence ID" value="GMG85393.1"/>
    <property type="molecule type" value="Genomic_DNA"/>
</dbReference>
<sequence>MHGLTRPLLVSLVVLAAALAAVPLLNEYVLYVAMLAALFAILAVSFDVLLGFTGYLSLAHGALFGVGAYCCAYLTARAEVSFWLALPASALLTAVIGALVAVLAFRTRDLYFAVLTLGIGLVGHQLFLVASGITGGIGGFVGIPSMPEIALFGSPSQQKLVVALIGVWITYLAATAFVRSPLGVACQAVREDHVLAQALGIRIAVARLSAFVFGAFFAGAAGALFATFSNFVAPESFAVLAAGFQVVVLVVVGGMGTLWGPILGAVLLTALPESLRVASTYSLLAYGALLLAFIIFAPRGIAGFLIDGARRLRSARAGREPSA</sequence>
<keyword evidence="5 6" id="KW-0472">Membrane</keyword>
<evidence type="ECO:0000256" key="2">
    <source>
        <dbReference type="ARBA" id="ARBA00022475"/>
    </source>
</evidence>
<proteinExistence type="predicted"/>
<evidence type="ECO:0000256" key="1">
    <source>
        <dbReference type="ARBA" id="ARBA00004651"/>
    </source>
</evidence>
<accession>A0ABQ6LTK3</accession>
<evidence type="ECO:0000313" key="7">
    <source>
        <dbReference type="EMBL" id="GMG85393.1"/>
    </source>
</evidence>
<organism evidence="7 8">
    <name type="scientific">Paralimibaculum aggregatum</name>
    <dbReference type="NCBI Taxonomy" id="3036245"/>
    <lineage>
        <taxon>Bacteria</taxon>
        <taxon>Pseudomonadati</taxon>
        <taxon>Pseudomonadota</taxon>
        <taxon>Alphaproteobacteria</taxon>
        <taxon>Rhodobacterales</taxon>
        <taxon>Paracoccaceae</taxon>
        <taxon>Paralimibaculum</taxon>
    </lineage>
</organism>
<comment type="caution">
    <text evidence="7">The sequence shown here is derived from an EMBL/GenBank/DDBJ whole genome shotgun (WGS) entry which is preliminary data.</text>
</comment>
<dbReference type="InterPro" id="IPR043428">
    <property type="entry name" value="LivM-like"/>
</dbReference>
<dbReference type="Proteomes" id="UP001239909">
    <property type="component" value="Unassembled WGS sequence"/>
</dbReference>
<evidence type="ECO:0000313" key="8">
    <source>
        <dbReference type="Proteomes" id="UP001239909"/>
    </source>
</evidence>
<evidence type="ECO:0000256" key="4">
    <source>
        <dbReference type="ARBA" id="ARBA00022989"/>
    </source>
</evidence>
<dbReference type="InterPro" id="IPR001851">
    <property type="entry name" value="ABC_transp_permease"/>
</dbReference>
<feature type="transmembrane region" description="Helical" evidence="6">
    <location>
        <begin position="110"/>
        <end position="127"/>
    </location>
</feature>
<keyword evidence="2" id="KW-1003">Cell membrane</keyword>
<dbReference type="Pfam" id="PF02653">
    <property type="entry name" value="BPD_transp_2"/>
    <property type="match status" value="1"/>
</dbReference>
<name>A0ABQ6LTK3_9RHOB</name>
<feature type="transmembrane region" description="Helical" evidence="6">
    <location>
        <begin position="82"/>
        <end position="103"/>
    </location>
</feature>
<feature type="transmembrane region" description="Helical" evidence="6">
    <location>
        <begin position="237"/>
        <end position="263"/>
    </location>
</feature>
<reference evidence="7 8" key="1">
    <citation type="submission" date="2023-04" db="EMBL/GenBank/DDBJ databases">
        <title>Marinoamorphus aggregata gen. nov., sp. Nov., isolate from tissue of brittle star Ophioplocus japonicus.</title>
        <authorList>
            <person name="Kawano K."/>
            <person name="Sawayama S."/>
            <person name="Nakagawa S."/>
        </authorList>
    </citation>
    <scope>NUCLEOTIDE SEQUENCE [LARGE SCALE GENOMIC DNA]</scope>
    <source>
        <strain evidence="7 8">NKW23</strain>
    </source>
</reference>
<feature type="transmembrane region" description="Helical" evidence="6">
    <location>
        <begin position="30"/>
        <end position="50"/>
    </location>
</feature>
<gene>
    <name evidence="7" type="ORF">LNKW23_46130</name>
</gene>
<feature type="transmembrane region" description="Helical" evidence="6">
    <location>
        <begin position="57"/>
        <end position="76"/>
    </location>
</feature>
<dbReference type="CDD" id="cd06581">
    <property type="entry name" value="TM_PBP1_LivM_like"/>
    <property type="match status" value="1"/>
</dbReference>
<dbReference type="RefSeq" id="WP_285674738.1">
    <property type="nucleotide sequence ID" value="NZ_BSYI01000063.1"/>
</dbReference>